<evidence type="ECO:0000313" key="1">
    <source>
        <dbReference type="EMBL" id="PPU55565.1"/>
    </source>
</evidence>
<organism evidence="1 2">
    <name type="scientific">Xanthomonas dyei</name>
    <dbReference type="NCBI Taxonomy" id="743699"/>
    <lineage>
        <taxon>Bacteria</taxon>
        <taxon>Pseudomonadati</taxon>
        <taxon>Pseudomonadota</taxon>
        <taxon>Gammaproteobacteria</taxon>
        <taxon>Lysobacterales</taxon>
        <taxon>Lysobacteraceae</taxon>
        <taxon>Xanthomonas</taxon>
    </lineage>
</organism>
<comment type="caution">
    <text evidence="1">The sequence shown here is derived from an EMBL/GenBank/DDBJ whole genome shotgun (WGS) entry which is preliminary data.</text>
</comment>
<dbReference type="EMBL" id="MDEE01000018">
    <property type="protein sequence ID" value="PPU55565.1"/>
    <property type="molecule type" value="Genomic_DNA"/>
</dbReference>
<gene>
    <name evidence="1" type="ORF">XdyCFBP7245_13310</name>
</gene>
<proteinExistence type="predicted"/>
<sequence>MTPLPPTRSSRHLLPSIAQPLHRLPAHAGVTQLFGLCRAKAR</sequence>
<evidence type="ECO:0000313" key="2">
    <source>
        <dbReference type="Proteomes" id="UP000238908"/>
    </source>
</evidence>
<dbReference type="AlphaFoldDB" id="A0A2S7C1V6"/>
<protein>
    <submittedName>
        <fullName evidence="1">Uncharacterized protein</fullName>
    </submittedName>
</protein>
<dbReference type="Proteomes" id="UP000238908">
    <property type="component" value="Unassembled WGS sequence"/>
</dbReference>
<name>A0A2S7C1V6_9XANT</name>
<accession>A0A2S7C1V6</accession>
<reference evidence="1 2" key="1">
    <citation type="submission" date="2016-08" db="EMBL/GenBank/DDBJ databases">
        <authorList>
            <person name="Seilhamer J.J."/>
        </authorList>
    </citation>
    <scope>NUCLEOTIDE SEQUENCE [LARGE SCALE GENOMIC DNA]</scope>
    <source>
        <strain evidence="1 2">CFBP7245</strain>
    </source>
</reference>